<dbReference type="InterPro" id="IPR039527">
    <property type="entry name" value="PIGG/GPI7"/>
</dbReference>
<sequence length="943" mass="107399">MKRTKDEHEEHVRQLFRHITLSSILLVLSVSVLVLSFSVLDTSLAINSSPTQSSFQECPTSSEKASGRRRIVFMVIDAWRLSFLTSETSPMKFVRSAIAKRDAVLFEAYARMPTVTLPRITAYLSGTLPSFGTVLTNFASSELKVDNWIEASREKDLKIHFFGDDTWLKLFPGKFRKSDGVTSFFVNDYTEVDNNVTRHLDGELSSDTWDILILHYLGLDHVGHSLGGTSPMINVKLAEMDAVVEKIVQSESIQSTETMVVVCGDHGMTEAGSHGGASSSESVVPVVFFVSRVGKREHQTALRPPRIEQMDVSATISSYLSVRQPLSSYGISLIPQLKRNWQFDEEFIDRDFQNTLRHFSLINGAQLLELQQQMKFSIEDCSEQNLSQSNRTRILESLHAVQSEEIEKASTTSINPMIICLALLALAFYIPFRVQRWHFQTSFLQFFLPISSYFSSSLIEEEHEIWYFIASTALLVNTLAIYLRSKDKGRLLDTVTVAVCHRLGVAWRQNERRRWSMSSDLLPPQIFDEPFLLKNMSSYDGKSFSSQFSSASLLAGLIWIFLISKKKRGFATALQVIGIFGSAIFHYVRNENPFGDQTLETAIRLFSLASAYLSPTSSILTYILFISPPHQLFLLAAVHEMGRRAAKAKLGVDPLMALLVSAFYYTGNSNSLSTIDLAASYTGVTSYQPIFIAFQLLLNMYAGPIVFILGLCSEKRNVGIELEALAAWTFAYRIVAFSVSILSFIIFRQHLFLWTVFAPKVVYDMIHSLLAAVLQETSLLLEKLTYKKACLIIATLEIVYWVYYAILLIFAVIHHQQAWSIVFTSVNLFMLTIQIAILWFGVIKEDPKFLQTHLIFLCLTILWDFLLFIGFFVVTVFPYVYSNQYLQYNGKEWNARTFAIVMGSLLLLWFVCRYFMMLTIFRFWKILRANQGYRRPRSFTQEK</sequence>
<dbReference type="PANTHER" id="PTHR23072">
    <property type="entry name" value="PHOSPHATIDYLINOSITOL GLYCAN-RELATED"/>
    <property type="match status" value="1"/>
</dbReference>
<name>A0A8S1HCQ8_9PELO</name>
<keyword evidence="9 11" id="KW-0472">Membrane</keyword>
<dbReference type="Proteomes" id="UP000835052">
    <property type="component" value="Unassembled WGS sequence"/>
</dbReference>
<feature type="transmembrane region" description="Helical" evidence="11">
    <location>
        <begin position="21"/>
        <end position="40"/>
    </location>
</feature>
<keyword evidence="4" id="KW-0337">GPI-anchor biosynthesis</keyword>
<dbReference type="PANTHER" id="PTHR23072:SF0">
    <property type="entry name" value="GPI ETHANOLAMINE PHOSPHATE TRANSFERASE 2"/>
    <property type="match status" value="1"/>
</dbReference>
<evidence type="ECO:0000313" key="14">
    <source>
        <dbReference type="Proteomes" id="UP000835052"/>
    </source>
</evidence>
<dbReference type="InterPro" id="IPR002591">
    <property type="entry name" value="Phosphodiest/P_Trfase"/>
</dbReference>
<keyword evidence="8 11" id="KW-1133">Transmembrane helix</keyword>
<evidence type="ECO:0000256" key="8">
    <source>
        <dbReference type="ARBA" id="ARBA00022989"/>
    </source>
</evidence>
<dbReference type="GO" id="GO:0005789">
    <property type="term" value="C:endoplasmic reticulum membrane"/>
    <property type="evidence" value="ECO:0007669"/>
    <property type="project" value="UniProtKB-SubCell"/>
</dbReference>
<feature type="transmembrane region" description="Helical" evidence="11">
    <location>
        <begin position="854"/>
        <end position="880"/>
    </location>
</feature>
<feature type="domain" description="GPI ethanolamine phosphate transferase 2 C-terminal" evidence="12">
    <location>
        <begin position="420"/>
        <end position="512"/>
    </location>
</feature>
<proteinExistence type="inferred from homology"/>
<evidence type="ECO:0000256" key="2">
    <source>
        <dbReference type="ARBA" id="ARBA00004687"/>
    </source>
</evidence>
<evidence type="ECO:0000256" key="1">
    <source>
        <dbReference type="ARBA" id="ARBA00004477"/>
    </source>
</evidence>
<evidence type="ECO:0000313" key="13">
    <source>
        <dbReference type="EMBL" id="CAD6192058.1"/>
    </source>
</evidence>
<evidence type="ECO:0000256" key="10">
    <source>
        <dbReference type="ARBA" id="ARBA00023180"/>
    </source>
</evidence>
<feature type="domain" description="GPI ethanolamine phosphate transferase 2 C-terminal" evidence="12">
    <location>
        <begin position="645"/>
        <end position="773"/>
    </location>
</feature>
<dbReference type="Pfam" id="PF01663">
    <property type="entry name" value="Phosphodiest"/>
    <property type="match status" value="1"/>
</dbReference>
<feature type="transmembrane region" description="Helical" evidence="11">
    <location>
        <begin position="650"/>
        <end position="667"/>
    </location>
</feature>
<accession>A0A8S1HCQ8</accession>
<dbReference type="Gene3D" id="3.40.720.10">
    <property type="entry name" value="Alkaline Phosphatase, subunit A"/>
    <property type="match status" value="1"/>
</dbReference>
<dbReference type="Pfam" id="PF19316">
    <property type="entry name" value="PIGO_PIGG"/>
    <property type="match status" value="2"/>
</dbReference>
<evidence type="ECO:0000256" key="11">
    <source>
        <dbReference type="SAM" id="Phobius"/>
    </source>
</evidence>
<comment type="subcellular location">
    <subcellularLocation>
        <location evidence="1">Endoplasmic reticulum membrane</location>
        <topology evidence="1">Multi-pass membrane protein</topology>
    </subcellularLocation>
</comment>
<comment type="caution">
    <text evidence="13">The sequence shown here is derived from an EMBL/GenBank/DDBJ whole genome shotgun (WGS) entry which is preliminary data.</text>
</comment>
<feature type="transmembrane region" description="Helical" evidence="11">
    <location>
        <begin position="786"/>
        <end position="813"/>
    </location>
</feature>
<dbReference type="SUPFAM" id="SSF53649">
    <property type="entry name" value="Alkaline phosphatase-like"/>
    <property type="match status" value="1"/>
</dbReference>
<dbReference type="AlphaFoldDB" id="A0A8S1HCQ8"/>
<evidence type="ECO:0000256" key="6">
    <source>
        <dbReference type="ARBA" id="ARBA00022692"/>
    </source>
</evidence>
<evidence type="ECO:0000256" key="7">
    <source>
        <dbReference type="ARBA" id="ARBA00022824"/>
    </source>
</evidence>
<feature type="transmembrane region" description="Helical" evidence="11">
    <location>
        <begin position="544"/>
        <end position="563"/>
    </location>
</feature>
<dbReference type="GO" id="GO:0051267">
    <property type="term" value="F:CP2 mannose-ethanolamine phosphotransferase activity"/>
    <property type="evidence" value="ECO:0007669"/>
    <property type="project" value="TreeGrafter"/>
</dbReference>
<keyword evidence="7" id="KW-0256">Endoplasmic reticulum</keyword>
<evidence type="ECO:0000259" key="12">
    <source>
        <dbReference type="Pfam" id="PF19316"/>
    </source>
</evidence>
<feature type="transmembrane region" description="Helical" evidence="11">
    <location>
        <begin position="619"/>
        <end position="638"/>
    </location>
</feature>
<dbReference type="InterPro" id="IPR037674">
    <property type="entry name" value="PIG-G_N"/>
</dbReference>
<feature type="transmembrane region" description="Helical" evidence="11">
    <location>
        <begin position="413"/>
        <end position="430"/>
    </location>
</feature>
<keyword evidence="10" id="KW-0325">Glycoprotein</keyword>
<feature type="transmembrane region" description="Helical" evidence="11">
    <location>
        <begin position="465"/>
        <end position="483"/>
    </location>
</feature>
<gene>
    <name evidence="13" type="ORF">CAUJ_LOCUS7977</name>
</gene>
<keyword evidence="5" id="KW-0808">Transferase</keyword>
<comment type="similarity">
    <text evidence="3">Belongs to the PIGG/PIGN/PIGO family. PIGG subfamily.</text>
</comment>
<organism evidence="13 14">
    <name type="scientific">Caenorhabditis auriculariae</name>
    <dbReference type="NCBI Taxonomy" id="2777116"/>
    <lineage>
        <taxon>Eukaryota</taxon>
        <taxon>Metazoa</taxon>
        <taxon>Ecdysozoa</taxon>
        <taxon>Nematoda</taxon>
        <taxon>Chromadorea</taxon>
        <taxon>Rhabditida</taxon>
        <taxon>Rhabditina</taxon>
        <taxon>Rhabditomorpha</taxon>
        <taxon>Rhabditoidea</taxon>
        <taxon>Rhabditidae</taxon>
        <taxon>Peloderinae</taxon>
        <taxon>Caenorhabditis</taxon>
    </lineage>
</organism>
<feature type="transmembrane region" description="Helical" evidence="11">
    <location>
        <begin position="570"/>
        <end position="588"/>
    </location>
</feature>
<dbReference type="GO" id="GO:0006506">
    <property type="term" value="P:GPI anchor biosynthetic process"/>
    <property type="evidence" value="ECO:0007669"/>
    <property type="project" value="UniProtKB-KW"/>
</dbReference>
<feature type="transmembrane region" description="Helical" evidence="11">
    <location>
        <begin position="724"/>
        <end position="746"/>
    </location>
</feature>
<dbReference type="InterPro" id="IPR045687">
    <property type="entry name" value="PIGG/GPI7_C"/>
</dbReference>
<dbReference type="CDD" id="cd16024">
    <property type="entry name" value="GPI_EPT_2"/>
    <property type="match status" value="1"/>
</dbReference>
<evidence type="ECO:0000256" key="9">
    <source>
        <dbReference type="ARBA" id="ARBA00023136"/>
    </source>
</evidence>
<dbReference type="EMBL" id="CAJGYM010000025">
    <property type="protein sequence ID" value="CAD6192058.1"/>
    <property type="molecule type" value="Genomic_DNA"/>
</dbReference>
<feature type="transmembrane region" description="Helical" evidence="11">
    <location>
        <begin position="900"/>
        <end position="924"/>
    </location>
</feature>
<reference evidence="13" key="1">
    <citation type="submission" date="2020-10" db="EMBL/GenBank/DDBJ databases">
        <authorList>
            <person name="Kikuchi T."/>
        </authorList>
    </citation>
    <scope>NUCLEOTIDE SEQUENCE</scope>
    <source>
        <strain evidence="13">NKZ352</strain>
    </source>
</reference>
<evidence type="ECO:0000256" key="3">
    <source>
        <dbReference type="ARBA" id="ARBA00005315"/>
    </source>
</evidence>
<evidence type="ECO:0000256" key="5">
    <source>
        <dbReference type="ARBA" id="ARBA00022679"/>
    </source>
</evidence>
<keyword evidence="6 11" id="KW-0812">Transmembrane</keyword>
<feature type="transmembrane region" description="Helical" evidence="11">
    <location>
        <begin position="819"/>
        <end position="842"/>
    </location>
</feature>
<protein>
    <recommendedName>
        <fullName evidence="12">GPI ethanolamine phosphate transferase 2 C-terminal domain-containing protein</fullName>
    </recommendedName>
</protein>
<dbReference type="InterPro" id="IPR017850">
    <property type="entry name" value="Alkaline_phosphatase_core_sf"/>
</dbReference>
<comment type="pathway">
    <text evidence="2">Glycolipid biosynthesis; glycosylphosphatidylinositol-anchor biosynthesis.</text>
</comment>
<dbReference type="OrthoDB" id="272139at2759"/>
<keyword evidence="14" id="KW-1185">Reference proteome</keyword>
<feature type="transmembrane region" description="Helical" evidence="11">
    <location>
        <begin position="687"/>
        <end position="712"/>
    </location>
</feature>
<evidence type="ECO:0000256" key="4">
    <source>
        <dbReference type="ARBA" id="ARBA00022502"/>
    </source>
</evidence>